<sequence length="341" mass="36700" precursor="true">MNKLIPTLVAVALGAPVAFSQAYSYEQPLNPSGLLRDSQLWIDPSGQNDLDSDAICWEDFEFAVDATITKLRWYGEFAPSLGFEISFHHQDPNTFAVQPDLFRPGAHAISEEIYTNFSAAPAGGGLWRFEVDLVTPLTFDAHTRYFVSIVGRTPIAWATWGWAATSAGVNGTFWWVRGAHMYFHLGESRAVSLSTGDGWREGVSYCTAELNSTGRKAAVAAFGSRTVAQNDLMLTANNMPTSAFGFFLASQNQGFVAQPSGSQGNLCLGGAIGRYVGPGQILDSGAGGQFALTLDLNQMPTPTGLVSAMAGQTWNFQSWFRDSVAGQATSNFTDAVSLSFV</sequence>
<gene>
    <name evidence="2" type="ORF">Poly30_05500</name>
</gene>
<protein>
    <submittedName>
        <fullName evidence="2">Uncharacterized protein</fullName>
    </submittedName>
</protein>
<evidence type="ECO:0000256" key="1">
    <source>
        <dbReference type="SAM" id="SignalP"/>
    </source>
</evidence>
<evidence type="ECO:0000313" key="2">
    <source>
        <dbReference type="EMBL" id="QDV05055.1"/>
    </source>
</evidence>
<dbReference type="AlphaFoldDB" id="A0A518ELT8"/>
<proteinExistence type="predicted"/>
<organism evidence="2 3">
    <name type="scientific">Saltatorellus ferox</name>
    <dbReference type="NCBI Taxonomy" id="2528018"/>
    <lineage>
        <taxon>Bacteria</taxon>
        <taxon>Pseudomonadati</taxon>
        <taxon>Planctomycetota</taxon>
        <taxon>Planctomycetia</taxon>
        <taxon>Planctomycetia incertae sedis</taxon>
        <taxon>Saltatorellus</taxon>
    </lineage>
</organism>
<dbReference type="RefSeq" id="WP_145194480.1">
    <property type="nucleotide sequence ID" value="NZ_CP036434.1"/>
</dbReference>
<evidence type="ECO:0000313" key="3">
    <source>
        <dbReference type="Proteomes" id="UP000320390"/>
    </source>
</evidence>
<keyword evidence="1" id="KW-0732">Signal</keyword>
<feature type="signal peptide" evidence="1">
    <location>
        <begin position="1"/>
        <end position="22"/>
    </location>
</feature>
<feature type="chain" id="PRO_5021966332" evidence="1">
    <location>
        <begin position="23"/>
        <end position="341"/>
    </location>
</feature>
<accession>A0A518ELT8</accession>
<keyword evidence="3" id="KW-1185">Reference proteome</keyword>
<dbReference type="EMBL" id="CP036434">
    <property type="protein sequence ID" value="QDV05055.1"/>
    <property type="molecule type" value="Genomic_DNA"/>
</dbReference>
<name>A0A518ELT8_9BACT</name>
<reference evidence="2 3" key="1">
    <citation type="submission" date="2019-02" db="EMBL/GenBank/DDBJ databases">
        <title>Deep-cultivation of Planctomycetes and their phenomic and genomic characterization uncovers novel biology.</title>
        <authorList>
            <person name="Wiegand S."/>
            <person name="Jogler M."/>
            <person name="Boedeker C."/>
            <person name="Pinto D."/>
            <person name="Vollmers J."/>
            <person name="Rivas-Marin E."/>
            <person name="Kohn T."/>
            <person name="Peeters S.H."/>
            <person name="Heuer A."/>
            <person name="Rast P."/>
            <person name="Oberbeckmann S."/>
            <person name="Bunk B."/>
            <person name="Jeske O."/>
            <person name="Meyerdierks A."/>
            <person name="Storesund J.E."/>
            <person name="Kallscheuer N."/>
            <person name="Luecker S."/>
            <person name="Lage O.M."/>
            <person name="Pohl T."/>
            <person name="Merkel B.J."/>
            <person name="Hornburger P."/>
            <person name="Mueller R.-W."/>
            <person name="Bruemmer F."/>
            <person name="Labrenz M."/>
            <person name="Spormann A.M."/>
            <person name="Op den Camp H."/>
            <person name="Overmann J."/>
            <person name="Amann R."/>
            <person name="Jetten M.S.M."/>
            <person name="Mascher T."/>
            <person name="Medema M.H."/>
            <person name="Devos D.P."/>
            <person name="Kaster A.-K."/>
            <person name="Ovreas L."/>
            <person name="Rohde M."/>
            <person name="Galperin M.Y."/>
            <person name="Jogler C."/>
        </authorList>
    </citation>
    <scope>NUCLEOTIDE SEQUENCE [LARGE SCALE GENOMIC DNA]</scope>
    <source>
        <strain evidence="2 3">Poly30</strain>
    </source>
</reference>
<dbReference type="Proteomes" id="UP000320390">
    <property type="component" value="Chromosome"/>
</dbReference>